<evidence type="ECO:0000313" key="1">
    <source>
        <dbReference type="EMBL" id="GDY28544.1"/>
    </source>
</evidence>
<dbReference type="AlphaFoldDB" id="A0A4D4IZL1"/>
<keyword evidence="2" id="KW-1185">Reference proteome</keyword>
<dbReference type="EMBL" id="BJFL01000001">
    <property type="protein sequence ID" value="GDY28544.1"/>
    <property type="molecule type" value="Genomic_DNA"/>
</dbReference>
<proteinExistence type="predicted"/>
<gene>
    <name evidence="1" type="ORF">GTS_01770</name>
</gene>
<accession>A0A4D4IZL1</accession>
<reference evidence="2" key="1">
    <citation type="submission" date="2019-04" db="EMBL/GenBank/DDBJ databases">
        <title>Draft genome sequence of Pseudonocardiaceae bacterium SL3-2-4.</title>
        <authorList>
            <person name="Ningsih F."/>
            <person name="Yokota A."/>
            <person name="Sakai Y."/>
            <person name="Nanatani K."/>
            <person name="Yabe S."/>
            <person name="Oetari A."/>
            <person name="Sjamsuridzal W."/>
        </authorList>
    </citation>
    <scope>NUCLEOTIDE SEQUENCE [LARGE SCALE GENOMIC DNA]</scope>
    <source>
        <strain evidence="2">SL3-2-4</strain>
    </source>
</reference>
<comment type="caution">
    <text evidence="1">The sequence shown here is derived from an EMBL/GenBank/DDBJ whole genome shotgun (WGS) entry which is preliminary data.</text>
</comment>
<name>A0A4D4IZL1_9PSEU</name>
<protein>
    <submittedName>
        <fullName evidence="1">Uncharacterized protein</fullName>
    </submittedName>
</protein>
<evidence type="ECO:0000313" key="2">
    <source>
        <dbReference type="Proteomes" id="UP000298860"/>
    </source>
</evidence>
<dbReference type="Proteomes" id="UP000298860">
    <property type="component" value="Unassembled WGS sequence"/>
</dbReference>
<sequence length="58" mass="6091">MLRSAAMSGCAGLIASGAAALTWVAVLPVRFRIRERVWPMAEPLDVLGCPPGADPRSV</sequence>
<organism evidence="1 2">
    <name type="scientific">Gandjariella thermophila</name>
    <dbReference type="NCBI Taxonomy" id="1931992"/>
    <lineage>
        <taxon>Bacteria</taxon>
        <taxon>Bacillati</taxon>
        <taxon>Actinomycetota</taxon>
        <taxon>Actinomycetes</taxon>
        <taxon>Pseudonocardiales</taxon>
        <taxon>Pseudonocardiaceae</taxon>
        <taxon>Gandjariella</taxon>
    </lineage>
</organism>